<dbReference type="AlphaFoldDB" id="A0A0R2DJI0"/>
<proteinExistence type="predicted"/>
<dbReference type="OrthoDB" id="2301549at2"/>
<dbReference type="InterPro" id="IPR056216">
    <property type="entry name" value="P8-like"/>
</dbReference>
<reference evidence="1 2" key="1">
    <citation type="journal article" date="2015" name="Genome Announc.">
        <title>Expanding the biotechnology potential of lactobacilli through comparative genomics of 213 strains and associated genera.</title>
        <authorList>
            <person name="Sun Z."/>
            <person name="Harris H.M."/>
            <person name="McCann A."/>
            <person name="Guo C."/>
            <person name="Argimon S."/>
            <person name="Zhang W."/>
            <person name="Yang X."/>
            <person name="Jeffery I.B."/>
            <person name="Cooney J.C."/>
            <person name="Kagawa T.F."/>
            <person name="Liu W."/>
            <person name="Song Y."/>
            <person name="Salvetti E."/>
            <person name="Wrobel A."/>
            <person name="Rasinkangas P."/>
            <person name="Parkhill J."/>
            <person name="Rea M.C."/>
            <person name="O'Sullivan O."/>
            <person name="Ritari J."/>
            <person name="Douillard F.P."/>
            <person name="Paul Ross R."/>
            <person name="Yang R."/>
            <person name="Briner A.E."/>
            <person name="Felis G.E."/>
            <person name="de Vos W.M."/>
            <person name="Barrangou R."/>
            <person name="Klaenhammer T.R."/>
            <person name="Caufield P.W."/>
            <person name="Cui Y."/>
            <person name="Zhang H."/>
            <person name="O'Toole P.W."/>
        </authorList>
    </citation>
    <scope>NUCLEOTIDE SEQUENCE [LARGE SCALE GENOMIC DNA]</scope>
    <source>
        <strain evidence="1 2">DSM 23037</strain>
    </source>
</reference>
<keyword evidence="2" id="KW-1185">Reference proteome</keyword>
<dbReference type="STRING" id="1423744.FC86_GL000335"/>
<dbReference type="EMBL" id="AYZL01000016">
    <property type="protein sequence ID" value="KRN04238.1"/>
    <property type="molecule type" value="Genomic_DNA"/>
</dbReference>
<accession>A0A0R2DJI0</accession>
<dbReference type="Pfam" id="PF24305">
    <property type="entry name" value="P8"/>
    <property type="match status" value="1"/>
</dbReference>
<dbReference type="PATRIC" id="fig|1423744.4.peg.343"/>
<evidence type="ECO:0000313" key="1">
    <source>
        <dbReference type="EMBL" id="KRN04238.1"/>
    </source>
</evidence>
<evidence type="ECO:0000313" key="2">
    <source>
        <dbReference type="Proteomes" id="UP000051378"/>
    </source>
</evidence>
<name>A0A0R2DJI0_9LACO</name>
<gene>
    <name evidence="1" type="ORF">FC86_GL000335</name>
</gene>
<sequence>MATAYVDQKLLLDTKMSDAFDWSTSDIPVRDALWDYFMDHNNKNTLETESKMRPFMDCEDSKIKEFIESHLK</sequence>
<dbReference type="Proteomes" id="UP000051378">
    <property type="component" value="Unassembled WGS sequence"/>
</dbReference>
<comment type="caution">
    <text evidence="1">The sequence shown here is derived from an EMBL/GenBank/DDBJ whole genome shotgun (WGS) entry which is preliminary data.</text>
</comment>
<protein>
    <submittedName>
        <fullName evidence="1">Uncharacterized protein</fullName>
    </submittedName>
</protein>
<dbReference type="RefSeq" id="WP_056974498.1">
    <property type="nucleotide sequence ID" value="NZ_AYZL01000016.1"/>
</dbReference>
<organism evidence="1 2">
    <name type="scientific">Holzapfeliella floricola DSM 23037 = JCM 16512</name>
    <dbReference type="NCBI Taxonomy" id="1423744"/>
    <lineage>
        <taxon>Bacteria</taxon>
        <taxon>Bacillati</taxon>
        <taxon>Bacillota</taxon>
        <taxon>Bacilli</taxon>
        <taxon>Lactobacillales</taxon>
        <taxon>Lactobacillaceae</taxon>
        <taxon>Holzapfeliella</taxon>
    </lineage>
</organism>